<dbReference type="SUPFAM" id="SSF49265">
    <property type="entry name" value="Fibronectin type III"/>
    <property type="match status" value="1"/>
</dbReference>
<dbReference type="SMART" id="SM00710">
    <property type="entry name" value="PbH1"/>
    <property type="match status" value="7"/>
</dbReference>
<feature type="domain" description="Fibronectin type-III" evidence="2">
    <location>
        <begin position="715"/>
        <end position="807"/>
    </location>
</feature>
<evidence type="ECO:0000313" key="4">
    <source>
        <dbReference type="Proteomes" id="UP000615455"/>
    </source>
</evidence>
<sequence length="1222" mass="131226">MADGGDYKVELDRWGIKNNGTEALNTSKGINDALKFASDQGYAEAILPKGLYLIDENTPIEPQSYMTLNLNGSTLKIQSNGLVGYAIIMFQRNQQFSRVTNGIIQGDRDTHDYTTIKSTHEGGHGIYVNNIPIIGSNIRFLTLDNLEILNCTGDGISLGSLYGQIAGYTFDGKFESGRISLTDGSLQPDNNRIRSSVKIDLSQANILKWGYFGLYGDSYGGLGTGITSDLYDVIFYNKDDTCYSAKSNVQFYDEVEVPKGPSYAKFVIHQGAVPAAGQTTLTLKVVEFAKNVYIEKCRIHDCRRLGISVNGAKYVYIRGNEIDHIQGTAPQGAIDIEDMYDFNQYIYIENNNLHDNKSYNIIAVAGRHINITNNAINGGTLAINVSADKVIMEGNDLRDVGAQLAGQINFSNNHLYGTKLVLSAGDRDILINGCLFHNSVLNVNRDKAYSVGINDCKFSNDKDFFSSYAGLGATLSFSIEPQTFSDCVIEGSGVMGSALTWVANETKNGWILNNITFTNTKHDQNIMTCLPPGRYSGCRFSNPGPLSIVNNPQAEYVFDGCGFDWDTYTLFTTVSGKKVAMLQVSNSTFAGKQNSAFTLADIGGELIFAQNIFNYTTATANGAMLDFAWETFISERIILDGNRFKSDVAMKAINAGDSRASQTPIIFKNNVVQTAVVNIVEDPKHLQINNVINGVLDSKVNNINGTINDIIPPLAVTNLKVGNVTSSAITVTWTHSISSDTAKYEVGYSVDGTNYTIASDSVVGTSYNLTGLSASKLYVIRITAIDISNNRSTDNPTVQVLTSTASNAPSPVTNLKVGTLTAVSINVSWIPSASANAIMTEIAYSSDGTNYTVAGLIDKAVSSYTISGLIAGKTYTVRAVSLDVSINRSIAATISATTASLGTPDTIAPVVKAYPESMTFAFNQTVFVNLIANKAATIYYTLNGANPTIVSSVYLSPIPLNATTTLKYFAVDTSLNASIVKTSTYSKMTFAIPNSTTLTSGLLHNYDFSQDTGSTQTDLAGAMPLVLNGYNTDGTEGRQGAGLKSTGTGYANNPDITNLGISIGSSFTVVVMGAINVGTFSTNIFSSNKNNVAIQIGTPQASILGRFVIGTYNVGAFHVHPQVVVADGTSGNTVIVRDDAATADSSIVNGKVYVIQLTYDANSKQVSLFLNGSLNQIKVVNNHLKFDGLTLSNSNTTVCALLLYNRILTSAELVQVSKELLT</sequence>
<dbReference type="Gene3D" id="2.160.20.10">
    <property type="entry name" value="Single-stranded right-handed beta-helix, Pectin lyase-like"/>
    <property type="match status" value="2"/>
</dbReference>
<dbReference type="EMBL" id="BMHE01000005">
    <property type="protein sequence ID" value="GGI46074.1"/>
    <property type="molecule type" value="Genomic_DNA"/>
</dbReference>
<evidence type="ECO:0000259" key="2">
    <source>
        <dbReference type="PROSITE" id="PS50853"/>
    </source>
</evidence>
<gene>
    <name evidence="3" type="ORF">GCM10008018_15300</name>
</gene>
<dbReference type="CDD" id="cd00063">
    <property type="entry name" value="FN3"/>
    <property type="match status" value="2"/>
</dbReference>
<dbReference type="RefSeq" id="WP_189009900.1">
    <property type="nucleotide sequence ID" value="NZ_BMHE01000005.1"/>
</dbReference>
<dbReference type="Pfam" id="PF13290">
    <property type="entry name" value="CHB_HEX_C_1"/>
    <property type="match status" value="1"/>
</dbReference>
<dbReference type="PANTHER" id="PTHR46708:SF2">
    <property type="entry name" value="FIBRONECTIN TYPE-III DOMAIN-CONTAINING PROTEIN"/>
    <property type="match status" value="1"/>
</dbReference>
<dbReference type="InterPro" id="IPR059177">
    <property type="entry name" value="GH29D-like_dom"/>
</dbReference>
<organism evidence="3 4">
    <name type="scientific">Paenibacillus marchantiophytorum</name>
    <dbReference type="NCBI Taxonomy" id="1619310"/>
    <lineage>
        <taxon>Bacteria</taxon>
        <taxon>Bacillati</taxon>
        <taxon>Bacillota</taxon>
        <taxon>Bacilli</taxon>
        <taxon>Bacillales</taxon>
        <taxon>Paenibacillaceae</taxon>
        <taxon>Paenibacillus</taxon>
    </lineage>
</organism>
<reference evidence="4" key="1">
    <citation type="journal article" date="2019" name="Int. J. Syst. Evol. Microbiol.">
        <title>The Global Catalogue of Microorganisms (GCM) 10K type strain sequencing project: providing services to taxonomists for standard genome sequencing and annotation.</title>
        <authorList>
            <consortium name="The Broad Institute Genomics Platform"/>
            <consortium name="The Broad Institute Genome Sequencing Center for Infectious Disease"/>
            <person name="Wu L."/>
            <person name="Ma J."/>
        </authorList>
    </citation>
    <scope>NUCLEOTIDE SEQUENCE [LARGE SCALE GENOMIC DNA]</scope>
    <source>
        <strain evidence="4">CGMCC 1.15043</strain>
    </source>
</reference>
<dbReference type="InterPro" id="IPR013320">
    <property type="entry name" value="ConA-like_dom_sf"/>
</dbReference>
<keyword evidence="1" id="KW-0677">Repeat</keyword>
<dbReference type="InterPro" id="IPR050991">
    <property type="entry name" value="ECM_Regulatory_Proteins"/>
</dbReference>
<dbReference type="Pfam" id="PF13229">
    <property type="entry name" value="Beta_helix"/>
    <property type="match status" value="1"/>
</dbReference>
<dbReference type="PROSITE" id="PS50853">
    <property type="entry name" value="FN3"/>
    <property type="match status" value="2"/>
</dbReference>
<dbReference type="SMART" id="SM00060">
    <property type="entry name" value="FN3"/>
    <property type="match status" value="2"/>
</dbReference>
<evidence type="ECO:0000313" key="3">
    <source>
        <dbReference type="EMBL" id="GGI46074.1"/>
    </source>
</evidence>
<dbReference type="Gene3D" id="2.60.40.10">
    <property type="entry name" value="Immunoglobulins"/>
    <property type="match status" value="2"/>
</dbReference>
<dbReference type="InterPro" id="IPR011050">
    <property type="entry name" value="Pectin_lyase_fold/virulence"/>
</dbReference>
<dbReference type="InterPro" id="IPR013783">
    <property type="entry name" value="Ig-like_fold"/>
</dbReference>
<feature type="domain" description="Fibronectin type-III" evidence="2">
    <location>
        <begin position="811"/>
        <end position="906"/>
    </location>
</feature>
<dbReference type="InterPro" id="IPR039448">
    <property type="entry name" value="Beta_helix"/>
</dbReference>
<dbReference type="SUPFAM" id="SSF49899">
    <property type="entry name" value="Concanavalin A-like lectins/glucanases"/>
    <property type="match status" value="1"/>
</dbReference>
<protein>
    <recommendedName>
        <fullName evidence="2">Fibronectin type-III domain-containing protein</fullName>
    </recommendedName>
</protein>
<dbReference type="Pfam" id="PF00041">
    <property type="entry name" value="fn3"/>
    <property type="match status" value="2"/>
</dbReference>
<dbReference type="InterPro" id="IPR036116">
    <property type="entry name" value="FN3_sf"/>
</dbReference>
<dbReference type="SUPFAM" id="SSF51126">
    <property type="entry name" value="Pectin lyase-like"/>
    <property type="match status" value="2"/>
</dbReference>
<accession>A0ABQ2BRS2</accession>
<dbReference type="InterPro" id="IPR003961">
    <property type="entry name" value="FN3_dom"/>
</dbReference>
<dbReference type="Gene3D" id="2.60.120.200">
    <property type="match status" value="1"/>
</dbReference>
<dbReference type="Proteomes" id="UP000615455">
    <property type="component" value="Unassembled WGS sequence"/>
</dbReference>
<keyword evidence="4" id="KW-1185">Reference proteome</keyword>
<name>A0ABQ2BRS2_9BACL</name>
<comment type="caution">
    <text evidence="3">The sequence shown here is derived from an EMBL/GenBank/DDBJ whole genome shotgun (WGS) entry which is preliminary data.</text>
</comment>
<dbReference type="InterPro" id="IPR012334">
    <property type="entry name" value="Pectin_lyas_fold"/>
</dbReference>
<dbReference type="InterPro" id="IPR006626">
    <property type="entry name" value="PbH1"/>
</dbReference>
<dbReference type="PANTHER" id="PTHR46708">
    <property type="entry name" value="TENASCIN"/>
    <property type="match status" value="1"/>
</dbReference>
<proteinExistence type="predicted"/>
<evidence type="ECO:0000256" key="1">
    <source>
        <dbReference type="ARBA" id="ARBA00022737"/>
    </source>
</evidence>